<dbReference type="Pfam" id="PF00005">
    <property type="entry name" value="ABC_tran"/>
    <property type="match status" value="1"/>
</dbReference>
<accession>A0A1H9BZ45</accession>
<dbReference type="Gene3D" id="3.40.50.300">
    <property type="entry name" value="P-loop containing nucleotide triphosphate hydrolases"/>
    <property type="match status" value="1"/>
</dbReference>
<evidence type="ECO:0000259" key="4">
    <source>
        <dbReference type="PROSITE" id="PS50893"/>
    </source>
</evidence>
<dbReference type="RefSeq" id="WP_092570953.1">
    <property type="nucleotide sequence ID" value="NZ_CALUDV010000018.1"/>
</dbReference>
<name>A0A1H9BZ45_9LACT</name>
<dbReference type="InterPro" id="IPR003593">
    <property type="entry name" value="AAA+_ATPase"/>
</dbReference>
<dbReference type="InterPro" id="IPR003439">
    <property type="entry name" value="ABC_transporter-like_ATP-bd"/>
</dbReference>
<proteinExistence type="predicted"/>
<organism evidence="5 6">
    <name type="scientific">Ignavigranum ruoffiae</name>
    <dbReference type="NCBI Taxonomy" id="89093"/>
    <lineage>
        <taxon>Bacteria</taxon>
        <taxon>Bacillati</taxon>
        <taxon>Bacillota</taxon>
        <taxon>Bacilli</taxon>
        <taxon>Lactobacillales</taxon>
        <taxon>Aerococcaceae</taxon>
        <taxon>Ignavigranum</taxon>
    </lineage>
</organism>
<sequence>MQEIMKIEHLAKSFKKDKVLTDVNLKVNQGEIIALLGRNGAGKSTLIKIINGLLKADSGKVNLFGYSKMNAIVRERTAMMLQDNFRLRNLTVYEAIRLVQSHYAHPLPYNELIELGELENLQKKEVNQLSGGELRRFNFVLAMVGDPQLIFLDEPTPSMDSLSRQIFWEQITLLKMKGKTIFITSHYLDELESVANRILILSKGQIAFDGNLQELRNQFGAVSVSFVSDLTSDVFKQLPSVLSLEELDHRYNIKTQETINLLAELYPYLNHIKHIEIKATSLETIFNLFEGGK</sequence>
<dbReference type="AlphaFoldDB" id="A0A1H9BZ45"/>
<dbReference type="EMBL" id="FOEN01000003">
    <property type="protein sequence ID" value="SEP94011.1"/>
    <property type="molecule type" value="Genomic_DNA"/>
</dbReference>
<feature type="domain" description="ABC transporter" evidence="4">
    <location>
        <begin position="5"/>
        <end position="228"/>
    </location>
</feature>
<keyword evidence="6" id="KW-1185">Reference proteome</keyword>
<dbReference type="CDD" id="cd03230">
    <property type="entry name" value="ABC_DR_subfamily_A"/>
    <property type="match status" value="1"/>
</dbReference>
<dbReference type="InterPro" id="IPR017871">
    <property type="entry name" value="ABC_transporter-like_CS"/>
</dbReference>
<dbReference type="OrthoDB" id="9804819at2"/>
<evidence type="ECO:0000313" key="6">
    <source>
        <dbReference type="Proteomes" id="UP000198833"/>
    </source>
</evidence>
<dbReference type="GO" id="GO:0016887">
    <property type="term" value="F:ATP hydrolysis activity"/>
    <property type="evidence" value="ECO:0007669"/>
    <property type="project" value="InterPro"/>
</dbReference>
<reference evidence="5 6" key="1">
    <citation type="submission" date="2016-10" db="EMBL/GenBank/DDBJ databases">
        <authorList>
            <person name="de Groot N.N."/>
        </authorList>
    </citation>
    <scope>NUCLEOTIDE SEQUENCE [LARGE SCALE GENOMIC DNA]</scope>
    <source>
        <strain evidence="5 6">DSM 15695</strain>
    </source>
</reference>
<dbReference type="SMART" id="SM00382">
    <property type="entry name" value="AAA"/>
    <property type="match status" value="1"/>
</dbReference>
<evidence type="ECO:0000313" key="5">
    <source>
        <dbReference type="EMBL" id="SEP94011.1"/>
    </source>
</evidence>
<dbReference type="PANTHER" id="PTHR42711:SF17">
    <property type="entry name" value="ABC TRANSPORTER ATP-BINDING PROTEIN"/>
    <property type="match status" value="1"/>
</dbReference>
<dbReference type="PANTHER" id="PTHR42711">
    <property type="entry name" value="ABC TRANSPORTER ATP-BINDING PROTEIN"/>
    <property type="match status" value="1"/>
</dbReference>
<dbReference type="Proteomes" id="UP000198833">
    <property type="component" value="Unassembled WGS sequence"/>
</dbReference>
<dbReference type="STRING" id="89093.SAMN04488558_103150"/>
<evidence type="ECO:0000256" key="2">
    <source>
        <dbReference type="ARBA" id="ARBA00022741"/>
    </source>
</evidence>
<evidence type="ECO:0000256" key="1">
    <source>
        <dbReference type="ARBA" id="ARBA00022448"/>
    </source>
</evidence>
<evidence type="ECO:0000256" key="3">
    <source>
        <dbReference type="ARBA" id="ARBA00022840"/>
    </source>
</evidence>
<protein>
    <submittedName>
        <fullName evidence="5">ABC-2 type transport system ATP-binding protein</fullName>
    </submittedName>
</protein>
<keyword evidence="2" id="KW-0547">Nucleotide-binding</keyword>
<dbReference type="PROSITE" id="PS00211">
    <property type="entry name" value="ABC_TRANSPORTER_1"/>
    <property type="match status" value="1"/>
</dbReference>
<dbReference type="InterPro" id="IPR050763">
    <property type="entry name" value="ABC_transporter_ATP-binding"/>
</dbReference>
<keyword evidence="3 5" id="KW-0067">ATP-binding</keyword>
<dbReference type="InterPro" id="IPR027417">
    <property type="entry name" value="P-loop_NTPase"/>
</dbReference>
<gene>
    <name evidence="5" type="ORF">SAMN04488558_103150</name>
</gene>
<dbReference type="PROSITE" id="PS50893">
    <property type="entry name" value="ABC_TRANSPORTER_2"/>
    <property type="match status" value="1"/>
</dbReference>
<keyword evidence="1" id="KW-0813">Transport</keyword>
<dbReference type="GO" id="GO:0005524">
    <property type="term" value="F:ATP binding"/>
    <property type="evidence" value="ECO:0007669"/>
    <property type="project" value="UniProtKB-KW"/>
</dbReference>
<dbReference type="SUPFAM" id="SSF52540">
    <property type="entry name" value="P-loop containing nucleoside triphosphate hydrolases"/>
    <property type="match status" value="1"/>
</dbReference>